<reference evidence="7 8" key="1">
    <citation type="journal article" date="2024" name="J Genomics">
        <title>Draft genome sequencing and assembly of Favolaschia claudopus CIRM-BRFM 2984 isolated from oak limbs.</title>
        <authorList>
            <person name="Navarro D."/>
            <person name="Drula E."/>
            <person name="Chaduli D."/>
            <person name="Cazenave R."/>
            <person name="Ahrendt S."/>
            <person name="Wang J."/>
            <person name="Lipzen A."/>
            <person name="Daum C."/>
            <person name="Barry K."/>
            <person name="Grigoriev I.V."/>
            <person name="Favel A."/>
            <person name="Rosso M.N."/>
            <person name="Martin F."/>
        </authorList>
    </citation>
    <scope>NUCLEOTIDE SEQUENCE [LARGE SCALE GENOMIC DNA]</scope>
    <source>
        <strain evidence="7 8">CIRM-BRFM 2984</strain>
    </source>
</reference>
<feature type="compositionally biased region" description="Polar residues" evidence="5">
    <location>
        <begin position="64"/>
        <end position="93"/>
    </location>
</feature>
<sequence length="1359" mass="146911">MDRVDTLSVHSEGPSTHHQAVAQALRLPGISTSQFKSPPSAFSRVPSIPQLYDLGSHPNIRDSVLTQGSGFTQSAGASSIYPPSTSTASGTESPPSPRSIAEQFDNDVPSFDPEFDKEYDGDDVSYRLRLLVKNNYFLPPAHAKPSASDFAASNAKRSPRPPTTPTFFDFFRKSRSKPPTPTGSGQTFDQLTPALRTPSDTATRSSSQAPSVPGPGASADPSGRVVVVREKMLDIATAAKQAEQEMNEVDVIDPTDAVDLPPPSAAYPFAVQASALHEMAQLADRLPPRPSAPSPLKALLHAAVNHSLNNSPGALSSPSNPLSQESSPDSDKRMLGQKIIPRPLVDEARTSSNSASSIPRRSTHIPLRVETPSMPLMPLPPPRRLLNPLYSLSQTSLPVEADSGRSFLSAREEVPASRLSDSYDAGVGRHAMLSPPLSIREPEVSSEGRTRTSTDTFYSEVEDPEVPPRPSMSSSIPENRPSLSIYSQPSPTTSAFQDAIILPPVAIPPRGMASPPPRVSSSLAHITPLSPPPRSSSLAQRIAASSRPAPPVPPLPSDIRESIEEILDPGPSTPPYPISNRRGAVPLSLEIPQTISHQSIRSAPPPSSPPSFFDALQNQPNAMDDLDSSSDEEDSEQEHEEPPQTPVYVNPHTRAITNVPSASSSSRSLLMRLGNHSTPYVSRSAENSPISSKRAVGNIPASSSFFKRGKSGKSDQGHGPPTSTFDFFQYTQQHPRSSLGAETTAKRVHASLQATVLFLVPYATSEADIQVEIEPTGNYLVAGVRGQPPTIKGRLYASVDSTTSLWQLEPQRVRRLSARGRTNSTTSTASTHSSYAFISDPEISSSFAASLDSGPVSDSEDASAAASPFGFVSPNLSSGRGSSKSHSHPVSRSGSPGHALHSLTSSYSSLESLHSNRSGRLLTLHLEKQRSGIWPSLISGPVPHTLSPQIANSVVFNASEELEHQYNMDPTSLTLIALELSDIRKDKEEAFEYFLRAWHQANTPSATMRLVSQYLPLQATSESATSDEPITRGTTPYYIRCMGGTKGLAHLYLNAGMLHLEGAALPLLTSSSSLSSLRVPVPHSYGESGADAWQRDREAAAKYFDRARLLQPTLDIPVLPPPAGSRDPSEQLQMPSIDLESSQTESVQARRRRKTKAESTTLFDNRETKLDDLEDHTWYLYVPGDLDSIRHDVKQFYISLGVPVVEDDDQDSTDLMKCVSAIQDKEGVEGKVEYDIVLLGGLSGRLDQTIHTLSYLYKLRQVRKHVFAVTDDNVGWVLDAGEHIIHIDHSVLGPTCGLLPVGVSSTMLSTTGLRWNLTDCESSFNGLVSTSNHLVPGEEIVWIKTSMPIWWTAEIRPLT</sequence>
<dbReference type="SUPFAM" id="SSF63999">
    <property type="entry name" value="Thiamin pyrophosphokinase, catalytic domain"/>
    <property type="match status" value="1"/>
</dbReference>
<evidence type="ECO:0000256" key="5">
    <source>
        <dbReference type="SAM" id="MobiDB-lite"/>
    </source>
</evidence>
<dbReference type="EMBL" id="JAWWNJ010000023">
    <property type="protein sequence ID" value="KAK7033068.1"/>
    <property type="molecule type" value="Genomic_DNA"/>
</dbReference>
<dbReference type="InterPro" id="IPR007052">
    <property type="entry name" value="CS_dom"/>
</dbReference>
<dbReference type="GO" id="GO:0009229">
    <property type="term" value="P:thiamine diphosphate biosynthetic process"/>
    <property type="evidence" value="ECO:0007669"/>
    <property type="project" value="InterPro"/>
</dbReference>
<dbReference type="InterPro" id="IPR007371">
    <property type="entry name" value="TPK_catalytic"/>
</dbReference>
<dbReference type="Pfam" id="PF04265">
    <property type="entry name" value="TPK_B1_binding"/>
    <property type="match status" value="1"/>
</dbReference>
<feature type="region of interest" description="Disordered" evidence="5">
    <location>
        <begin position="437"/>
        <end position="491"/>
    </location>
</feature>
<evidence type="ECO:0000256" key="4">
    <source>
        <dbReference type="ARBA" id="ARBA00022840"/>
    </source>
</evidence>
<dbReference type="Pfam" id="PF04969">
    <property type="entry name" value="CS"/>
    <property type="match status" value="1"/>
</dbReference>
<dbReference type="GO" id="GO:0005524">
    <property type="term" value="F:ATP binding"/>
    <property type="evidence" value="ECO:0007669"/>
    <property type="project" value="UniProtKB-KW"/>
</dbReference>
<dbReference type="SUPFAM" id="SSF49764">
    <property type="entry name" value="HSP20-like chaperones"/>
    <property type="match status" value="1"/>
</dbReference>
<dbReference type="Proteomes" id="UP001362999">
    <property type="component" value="Unassembled WGS sequence"/>
</dbReference>
<accession>A0AAW0C4E2</accession>
<proteinExistence type="predicted"/>
<feature type="compositionally biased region" description="Low complexity" evidence="5">
    <location>
        <begin position="350"/>
        <end position="360"/>
    </location>
</feature>
<dbReference type="FunFam" id="2.60.120.320:FF:000001">
    <property type="entry name" value="Thiamine pyrophosphokinase"/>
    <property type="match status" value="1"/>
</dbReference>
<dbReference type="Gene3D" id="2.60.40.790">
    <property type="match status" value="1"/>
</dbReference>
<evidence type="ECO:0000313" key="8">
    <source>
        <dbReference type="Proteomes" id="UP001362999"/>
    </source>
</evidence>
<feature type="compositionally biased region" description="Low complexity" evidence="5">
    <location>
        <begin position="316"/>
        <end position="327"/>
    </location>
</feature>
<feature type="domain" description="Thiamin pyrophosphokinase thiamin-binding" evidence="6">
    <location>
        <begin position="1281"/>
        <end position="1349"/>
    </location>
</feature>
<dbReference type="SUPFAM" id="SSF63862">
    <property type="entry name" value="Thiamin pyrophosphokinase, substrate-binding domain"/>
    <property type="match status" value="1"/>
</dbReference>
<dbReference type="NCBIfam" id="TIGR01378">
    <property type="entry name" value="thi_PPkinase"/>
    <property type="match status" value="1"/>
</dbReference>
<dbReference type="CDD" id="cd07995">
    <property type="entry name" value="TPK"/>
    <property type="match status" value="1"/>
</dbReference>
<evidence type="ECO:0000259" key="6">
    <source>
        <dbReference type="SMART" id="SM00983"/>
    </source>
</evidence>
<dbReference type="InterPro" id="IPR036371">
    <property type="entry name" value="TPK_B1-bd_sf"/>
</dbReference>
<dbReference type="PANTHER" id="PTHR13622">
    <property type="entry name" value="THIAMIN PYROPHOSPHOKINASE"/>
    <property type="match status" value="1"/>
</dbReference>
<dbReference type="Gene3D" id="2.60.120.320">
    <property type="entry name" value="Thiamin pyrophosphokinase, thiamin-binding domain"/>
    <property type="match status" value="1"/>
</dbReference>
<keyword evidence="4" id="KW-0067">ATP-binding</keyword>
<feature type="region of interest" description="Disordered" evidence="5">
    <location>
        <begin position="507"/>
        <end position="558"/>
    </location>
</feature>
<feature type="region of interest" description="Disordered" evidence="5">
    <location>
        <begin position="63"/>
        <end position="119"/>
    </location>
</feature>
<evidence type="ECO:0000256" key="2">
    <source>
        <dbReference type="ARBA" id="ARBA00022741"/>
    </source>
</evidence>
<protein>
    <submittedName>
        <fullName evidence="7">Thiamine pyrophosphokinase</fullName>
    </submittedName>
</protein>
<feature type="compositionally biased region" description="Acidic residues" evidence="5">
    <location>
        <begin position="624"/>
        <end position="639"/>
    </location>
</feature>
<feature type="compositionally biased region" description="Basic and acidic residues" evidence="5">
    <location>
        <begin position="440"/>
        <end position="452"/>
    </location>
</feature>
<feature type="compositionally biased region" description="Polar residues" evidence="5">
    <location>
        <begin position="471"/>
        <end position="491"/>
    </location>
</feature>
<dbReference type="Pfam" id="PF04263">
    <property type="entry name" value="TPK_catalytic"/>
    <property type="match status" value="1"/>
</dbReference>
<keyword evidence="8" id="KW-1185">Reference proteome</keyword>
<evidence type="ECO:0000256" key="3">
    <source>
        <dbReference type="ARBA" id="ARBA00022777"/>
    </source>
</evidence>
<dbReference type="GO" id="GO:0006772">
    <property type="term" value="P:thiamine metabolic process"/>
    <property type="evidence" value="ECO:0007669"/>
    <property type="project" value="InterPro"/>
</dbReference>
<dbReference type="Gene3D" id="3.40.50.10240">
    <property type="entry name" value="Thiamin pyrophosphokinase, catalytic domain"/>
    <property type="match status" value="1"/>
</dbReference>
<comment type="caution">
    <text evidence="7">The sequence shown here is derived from an EMBL/GenBank/DDBJ whole genome shotgun (WGS) entry which is preliminary data.</text>
</comment>
<feature type="region of interest" description="Disordered" evidence="5">
    <location>
        <begin position="850"/>
        <end position="898"/>
    </location>
</feature>
<name>A0AAW0C4E2_9AGAR</name>
<organism evidence="7 8">
    <name type="scientific">Favolaschia claudopus</name>
    <dbReference type="NCBI Taxonomy" id="2862362"/>
    <lineage>
        <taxon>Eukaryota</taxon>
        <taxon>Fungi</taxon>
        <taxon>Dikarya</taxon>
        <taxon>Basidiomycota</taxon>
        <taxon>Agaricomycotina</taxon>
        <taxon>Agaricomycetes</taxon>
        <taxon>Agaricomycetidae</taxon>
        <taxon>Agaricales</taxon>
        <taxon>Marasmiineae</taxon>
        <taxon>Mycenaceae</taxon>
        <taxon>Favolaschia</taxon>
    </lineage>
</organism>
<dbReference type="GO" id="GO:0016301">
    <property type="term" value="F:kinase activity"/>
    <property type="evidence" value="ECO:0007669"/>
    <property type="project" value="UniProtKB-KW"/>
</dbReference>
<evidence type="ECO:0000256" key="1">
    <source>
        <dbReference type="ARBA" id="ARBA00022679"/>
    </source>
</evidence>
<dbReference type="InterPro" id="IPR006282">
    <property type="entry name" value="Thi_PPkinase"/>
</dbReference>
<keyword evidence="3" id="KW-0418">Kinase</keyword>
<feature type="region of interest" description="Disordered" evidence="5">
    <location>
        <begin position="701"/>
        <end position="724"/>
    </location>
</feature>
<dbReference type="PANTHER" id="PTHR13622:SF8">
    <property type="entry name" value="THIAMIN PYROPHOSPHOKINASE 1"/>
    <property type="match status" value="1"/>
</dbReference>
<feature type="region of interest" description="Disordered" evidence="5">
    <location>
        <begin position="143"/>
        <end position="223"/>
    </location>
</feature>
<feature type="region of interest" description="Disordered" evidence="5">
    <location>
        <begin position="309"/>
        <end position="364"/>
    </location>
</feature>
<dbReference type="InterPro" id="IPR036759">
    <property type="entry name" value="TPK_catalytic_sf"/>
</dbReference>
<dbReference type="InterPro" id="IPR007373">
    <property type="entry name" value="Thiamin_PyroPKinase_B1-bd"/>
</dbReference>
<feature type="compositionally biased region" description="Polar residues" evidence="5">
    <location>
        <begin position="198"/>
        <end position="210"/>
    </location>
</feature>
<keyword evidence="2" id="KW-0547">Nucleotide-binding</keyword>
<feature type="compositionally biased region" description="Polar residues" evidence="5">
    <location>
        <begin position="1130"/>
        <end position="1147"/>
    </location>
</feature>
<keyword evidence="1" id="KW-0808">Transferase</keyword>
<dbReference type="GO" id="GO:0004788">
    <property type="term" value="F:thiamine diphosphokinase activity"/>
    <property type="evidence" value="ECO:0007669"/>
    <property type="project" value="InterPro"/>
</dbReference>
<feature type="compositionally biased region" description="Low complexity" evidence="5">
    <location>
        <begin position="535"/>
        <end position="547"/>
    </location>
</feature>
<evidence type="ECO:0000313" key="7">
    <source>
        <dbReference type="EMBL" id="KAK7033068.1"/>
    </source>
</evidence>
<dbReference type="GO" id="GO:0030975">
    <property type="term" value="F:thiamine binding"/>
    <property type="evidence" value="ECO:0007669"/>
    <property type="project" value="InterPro"/>
</dbReference>
<feature type="region of interest" description="Disordered" evidence="5">
    <location>
        <begin position="1115"/>
        <end position="1158"/>
    </location>
</feature>
<dbReference type="InterPro" id="IPR008978">
    <property type="entry name" value="HSP20-like_chaperone"/>
</dbReference>
<dbReference type="SMART" id="SM00983">
    <property type="entry name" value="TPK_B1_binding"/>
    <property type="match status" value="1"/>
</dbReference>
<feature type="region of interest" description="Disordered" evidence="5">
    <location>
        <begin position="597"/>
        <end position="650"/>
    </location>
</feature>
<gene>
    <name evidence="7" type="ORF">R3P38DRAFT_3313140</name>
</gene>